<name>A0ACC3TV72_9ASCO</name>
<evidence type="ECO:0000313" key="2">
    <source>
        <dbReference type="Proteomes" id="UP001489719"/>
    </source>
</evidence>
<gene>
    <name evidence="1" type="ORF">V1517DRAFT_34492</name>
</gene>
<dbReference type="Proteomes" id="UP001489719">
    <property type="component" value="Unassembled WGS sequence"/>
</dbReference>
<accession>A0ACC3TV72</accession>
<reference evidence="2" key="1">
    <citation type="journal article" date="2024" name="Front. Bioeng. Biotechnol.">
        <title>Genome-scale model development and genomic sequencing of the oleaginous clade Lipomyces.</title>
        <authorList>
            <person name="Czajka J.J."/>
            <person name="Han Y."/>
            <person name="Kim J."/>
            <person name="Mondo S.J."/>
            <person name="Hofstad B.A."/>
            <person name="Robles A."/>
            <person name="Haridas S."/>
            <person name="Riley R."/>
            <person name="LaButti K."/>
            <person name="Pangilinan J."/>
            <person name="Andreopoulos W."/>
            <person name="Lipzen A."/>
            <person name="Yan J."/>
            <person name="Wang M."/>
            <person name="Ng V."/>
            <person name="Grigoriev I.V."/>
            <person name="Spatafora J.W."/>
            <person name="Magnuson J.K."/>
            <person name="Baker S.E."/>
            <person name="Pomraning K.R."/>
        </authorList>
    </citation>
    <scope>NUCLEOTIDE SEQUENCE [LARGE SCALE GENOMIC DNA]</scope>
    <source>
        <strain evidence="2">CBS 10300</strain>
    </source>
</reference>
<keyword evidence="2" id="KW-1185">Reference proteome</keyword>
<dbReference type="EMBL" id="MU970047">
    <property type="protein sequence ID" value="KAK9324666.1"/>
    <property type="molecule type" value="Genomic_DNA"/>
</dbReference>
<proteinExistence type="predicted"/>
<protein>
    <submittedName>
        <fullName evidence="1">Ankyrin repeat-containing domain protein</fullName>
    </submittedName>
</protein>
<organism evidence="1 2">
    <name type="scientific">Lipomyces orientalis</name>
    <dbReference type="NCBI Taxonomy" id="1233043"/>
    <lineage>
        <taxon>Eukaryota</taxon>
        <taxon>Fungi</taxon>
        <taxon>Dikarya</taxon>
        <taxon>Ascomycota</taxon>
        <taxon>Saccharomycotina</taxon>
        <taxon>Lipomycetes</taxon>
        <taxon>Lipomycetales</taxon>
        <taxon>Lipomycetaceae</taxon>
        <taxon>Lipomyces</taxon>
    </lineage>
</organism>
<comment type="caution">
    <text evidence="1">The sequence shown here is derived from an EMBL/GenBank/DDBJ whole genome shotgun (WGS) entry which is preliminary data.</text>
</comment>
<sequence>MADEEPVDAFPLHTAAREGRELAVRSIIRADPHLISKRDDDGRTPLFWAVSAGNADIVQSLLTAAAGSDGQLKRLDIDDTDEAGWTVSHIAASVGSLPILDTLLPYDPDLSRQTSAGQTPLHYAVSRVRYDVAVRLIEKFPAAVRIRDRQNQVPLHRAAAIGNIPLINLLIKNKSPLNTVDRSGWTPLFHAAAEGHGDAALVLVRAGADTEKLDPDGSTFLSVCPDDKVKKWIQDVAVREGLEL</sequence>
<evidence type="ECO:0000313" key="1">
    <source>
        <dbReference type="EMBL" id="KAK9324666.1"/>
    </source>
</evidence>